<dbReference type="PANTHER" id="PTHR48021:SF33">
    <property type="entry name" value="AT22075P-RELATED"/>
    <property type="match status" value="1"/>
</dbReference>
<comment type="subcellular location">
    <subcellularLocation>
        <location evidence="1">Cell membrane</location>
        <topology evidence="1">Multi-pass membrane protein</topology>
    </subcellularLocation>
</comment>
<feature type="transmembrane region" description="Helical" evidence="8">
    <location>
        <begin position="381"/>
        <end position="399"/>
    </location>
</feature>
<evidence type="ECO:0000259" key="9">
    <source>
        <dbReference type="PROSITE" id="PS50850"/>
    </source>
</evidence>
<dbReference type="Pfam" id="PF00083">
    <property type="entry name" value="Sugar_tr"/>
    <property type="match status" value="1"/>
</dbReference>
<feature type="transmembrane region" description="Helical" evidence="8">
    <location>
        <begin position="224"/>
        <end position="246"/>
    </location>
</feature>
<feature type="transmembrane region" description="Helical" evidence="8">
    <location>
        <begin position="21"/>
        <end position="41"/>
    </location>
</feature>
<reference evidence="10" key="2">
    <citation type="submission" date="2020-05" db="UniProtKB">
        <authorList>
            <consortium name="EnsemblMetazoa"/>
        </authorList>
    </citation>
    <scope>IDENTIFICATION</scope>
    <source>
        <strain evidence="10">MINIMUS1</strain>
    </source>
</reference>
<keyword evidence="6 8" id="KW-1133">Transmembrane helix</keyword>
<feature type="transmembrane region" description="Helical" evidence="8">
    <location>
        <begin position="406"/>
        <end position="428"/>
    </location>
</feature>
<dbReference type="STRING" id="112268.A0A182VUC8"/>
<dbReference type="InterPro" id="IPR050549">
    <property type="entry name" value="MFS_Trehalose_Transporter"/>
</dbReference>
<feature type="transmembrane region" description="Helical" evidence="8">
    <location>
        <begin position="136"/>
        <end position="155"/>
    </location>
</feature>
<evidence type="ECO:0000256" key="7">
    <source>
        <dbReference type="ARBA" id="ARBA00023136"/>
    </source>
</evidence>
<accession>A0A182VUC8</accession>
<feature type="transmembrane region" description="Helical" evidence="8">
    <location>
        <begin position="252"/>
        <end position="269"/>
    </location>
</feature>
<evidence type="ECO:0000256" key="5">
    <source>
        <dbReference type="ARBA" id="ARBA00022692"/>
    </source>
</evidence>
<dbReference type="InterPro" id="IPR005828">
    <property type="entry name" value="MFS_sugar_transport-like"/>
</dbReference>
<dbReference type="Proteomes" id="UP000075920">
    <property type="component" value="Unassembled WGS sequence"/>
</dbReference>
<evidence type="ECO:0000256" key="8">
    <source>
        <dbReference type="SAM" id="Phobius"/>
    </source>
</evidence>
<keyword evidence="7 8" id="KW-0472">Membrane</keyword>
<dbReference type="Gene3D" id="1.20.1250.20">
    <property type="entry name" value="MFS general substrate transporter like domains"/>
    <property type="match status" value="1"/>
</dbReference>
<keyword evidence="3" id="KW-1003">Cell membrane</keyword>
<evidence type="ECO:0000256" key="2">
    <source>
        <dbReference type="ARBA" id="ARBA00022448"/>
    </source>
</evidence>
<evidence type="ECO:0000256" key="3">
    <source>
        <dbReference type="ARBA" id="ARBA00022475"/>
    </source>
</evidence>
<feature type="transmembrane region" description="Helical" evidence="8">
    <location>
        <begin position="167"/>
        <end position="185"/>
    </location>
</feature>
<dbReference type="CDD" id="cd17358">
    <property type="entry name" value="MFS_GLUT6_8_Class3_like"/>
    <property type="match status" value="1"/>
</dbReference>
<protein>
    <recommendedName>
        <fullName evidence="9">Major facilitator superfamily (MFS) profile domain-containing protein</fullName>
    </recommendedName>
</protein>
<dbReference type="VEuPathDB" id="VectorBase:AMIN001671"/>
<feature type="transmembrane region" description="Helical" evidence="8">
    <location>
        <begin position="95"/>
        <end position="116"/>
    </location>
</feature>
<dbReference type="GO" id="GO:0005886">
    <property type="term" value="C:plasma membrane"/>
    <property type="evidence" value="ECO:0007669"/>
    <property type="project" value="UniProtKB-SubCell"/>
</dbReference>
<evidence type="ECO:0000313" key="11">
    <source>
        <dbReference type="Proteomes" id="UP000075920"/>
    </source>
</evidence>
<evidence type="ECO:0000313" key="10">
    <source>
        <dbReference type="EnsemblMetazoa" id="AMIN001671-PA"/>
    </source>
</evidence>
<feature type="transmembrane region" description="Helical" evidence="8">
    <location>
        <begin position="477"/>
        <end position="497"/>
    </location>
</feature>
<organism evidence="10 11">
    <name type="scientific">Anopheles minimus</name>
    <dbReference type="NCBI Taxonomy" id="112268"/>
    <lineage>
        <taxon>Eukaryota</taxon>
        <taxon>Metazoa</taxon>
        <taxon>Ecdysozoa</taxon>
        <taxon>Arthropoda</taxon>
        <taxon>Hexapoda</taxon>
        <taxon>Insecta</taxon>
        <taxon>Pterygota</taxon>
        <taxon>Neoptera</taxon>
        <taxon>Endopterygota</taxon>
        <taxon>Diptera</taxon>
        <taxon>Nematocera</taxon>
        <taxon>Culicoidea</taxon>
        <taxon>Culicidae</taxon>
        <taxon>Anophelinae</taxon>
        <taxon>Anopheles</taxon>
    </lineage>
</organism>
<keyword evidence="11" id="KW-1185">Reference proteome</keyword>
<dbReference type="EnsemblMetazoa" id="AMIN001671-RA">
    <property type="protein sequence ID" value="AMIN001671-PA"/>
    <property type="gene ID" value="AMIN001671"/>
</dbReference>
<feature type="transmembrane region" description="Helical" evidence="8">
    <location>
        <begin position="440"/>
        <end position="465"/>
    </location>
</feature>
<keyword evidence="2" id="KW-0813">Transport</keyword>
<keyword evidence="5 8" id="KW-0812">Transmembrane</keyword>
<evidence type="ECO:0000256" key="6">
    <source>
        <dbReference type="ARBA" id="ARBA00022989"/>
    </source>
</evidence>
<sequence>MTAEKQSTAGSGTIKPDRKIVKLYLAAIAVTFGSCSLQVPALKITEHSKELALNPFPPGEALFAAKRFATSALGTMRTMFASFRNGFFSKLEHKACAANIISLSLGTTIGWLSPFLPLLISADSPLEHGPVTDVQATWIASLLCIGAFGGTFLFGWSAEKFGRKASLLATAVPLVGFWGCVAFGTTVEVLYIARLLAGLGAAGVFLLVPMYITEIAEDRIRGTLGSLFILFLNIGTLVSFVMGSYLSYHLTAYILFSLPIVFLALFLQFPETPQYLIRRNRVRDAESSLKYLRGYTSTPDHLEMLRSEMDGLLVQVSGDKDSTEQHSISLADFAPQSARKALLIGLVLVSLNQLSGCFALINYTAQIFADSGSDLDPNMAAIVVGAIQIIGSYGSTIIVDRCQRKHVYIATSFFAAIGLFTMGTHGYLKSQHVDVSAINWIPVASLSFVIFIASVGLLPLTFVILSEILPPKVRGLGGSLCTAFLWTISFLVVKYFPVTVEVIGLHGCMWVFSAICLSAGLFNAIFIPETRGRSIEQIIHAMENNIKS</sequence>
<feature type="transmembrane region" description="Helical" evidence="8">
    <location>
        <begin position="341"/>
        <end position="361"/>
    </location>
</feature>
<reference evidence="11" key="1">
    <citation type="submission" date="2013-03" db="EMBL/GenBank/DDBJ databases">
        <title>The Genome Sequence of Anopheles minimus MINIMUS1.</title>
        <authorList>
            <consortium name="The Broad Institute Genomics Platform"/>
            <person name="Neafsey D.E."/>
            <person name="Walton C."/>
            <person name="Walker B."/>
            <person name="Young S.K."/>
            <person name="Zeng Q."/>
            <person name="Gargeya S."/>
            <person name="Fitzgerald M."/>
            <person name="Haas B."/>
            <person name="Abouelleil A."/>
            <person name="Allen A.W."/>
            <person name="Alvarado L."/>
            <person name="Arachchi H.M."/>
            <person name="Berlin A.M."/>
            <person name="Chapman S.B."/>
            <person name="Gainer-Dewar J."/>
            <person name="Goldberg J."/>
            <person name="Griggs A."/>
            <person name="Gujja S."/>
            <person name="Hansen M."/>
            <person name="Howarth C."/>
            <person name="Imamovic A."/>
            <person name="Ireland A."/>
            <person name="Larimer J."/>
            <person name="McCowan C."/>
            <person name="Murphy C."/>
            <person name="Pearson M."/>
            <person name="Poon T.W."/>
            <person name="Priest M."/>
            <person name="Roberts A."/>
            <person name="Saif S."/>
            <person name="Shea T."/>
            <person name="Sisk P."/>
            <person name="Sykes S."/>
            <person name="Wortman J."/>
            <person name="Nusbaum C."/>
            <person name="Birren B."/>
        </authorList>
    </citation>
    <scope>NUCLEOTIDE SEQUENCE [LARGE SCALE GENOMIC DNA]</scope>
    <source>
        <strain evidence="11">MINIMUS1</strain>
    </source>
</reference>
<feature type="transmembrane region" description="Helical" evidence="8">
    <location>
        <begin position="191"/>
        <end position="212"/>
    </location>
</feature>
<dbReference type="PANTHER" id="PTHR48021">
    <property type="match status" value="1"/>
</dbReference>
<dbReference type="InterPro" id="IPR044775">
    <property type="entry name" value="MFS_ERD6/Tret1-like"/>
</dbReference>
<dbReference type="AlphaFoldDB" id="A0A182VUC8"/>
<feature type="transmembrane region" description="Helical" evidence="8">
    <location>
        <begin position="61"/>
        <end position="83"/>
    </location>
</feature>
<dbReference type="PROSITE" id="PS50850">
    <property type="entry name" value="MFS"/>
    <property type="match status" value="1"/>
</dbReference>
<name>A0A182VUC8_9DIPT</name>
<feature type="transmembrane region" description="Helical" evidence="8">
    <location>
        <begin position="503"/>
        <end position="527"/>
    </location>
</feature>
<dbReference type="InterPro" id="IPR036259">
    <property type="entry name" value="MFS_trans_sf"/>
</dbReference>
<dbReference type="GO" id="GO:0051119">
    <property type="term" value="F:sugar transmembrane transporter activity"/>
    <property type="evidence" value="ECO:0007669"/>
    <property type="project" value="InterPro"/>
</dbReference>
<keyword evidence="4" id="KW-0762">Sugar transport</keyword>
<dbReference type="InterPro" id="IPR020846">
    <property type="entry name" value="MFS_dom"/>
</dbReference>
<evidence type="ECO:0000256" key="4">
    <source>
        <dbReference type="ARBA" id="ARBA00022597"/>
    </source>
</evidence>
<dbReference type="PROSITE" id="PS51257">
    <property type="entry name" value="PROKAR_LIPOPROTEIN"/>
    <property type="match status" value="1"/>
</dbReference>
<evidence type="ECO:0000256" key="1">
    <source>
        <dbReference type="ARBA" id="ARBA00004651"/>
    </source>
</evidence>
<feature type="domain" description="Major facilitator superfamily (MFS) profile" evidence="9">
    <location>
        <begin position="99"/>
        <end position="531"/>
    </location>
</feature>
<dbReference type="SUPFAM" id="SSF103473">
    <property type="entry name" value="MFS general substrate transporter"/>
    <property type="match status" value="1"/>
</dbReference>
<dbReference type="FunFam" id="1.20.1250.20:FF:000218">
    <property type="entry name" value="facilitated trehalose transporter Tret1"/>
    <property type="match status" value="1"/>
</dbReference>
<proteinExistence type="predicted"/>